<dbReference type="InterPro" id="IPR032774">
    <property type="entry name" value="WG_beta_rep"/>
</dbReference>
<feature type="repeat" description="TPR" evidence="1">
    <location>
        <begin position="635"/>
        <end position="668"/>
    </location>
</feature>
<dbReference type="Proteomes" id="UP000292855">
    <property type="component" value="Unassembled WGS sequence"/>
</dbReference>
<keyword evidence="1" id="KW-0802">TPR repeat</keyword>
<name>A0A4Q6XPX9_9SPHI</name>
<dbReference type="PROSITE" id="PS50005">
    <property type="entry name" value="TPR"/>
    <property type="match status" value="1"/>
</dbReference>
<gene>
    <name evidence="2" type="ORF">EWE74_19280</name>
</gene>
<dbReference type="OrthoDB" id="5464673at2"/>
<dbReference type="Gene3D" id="1.25.40.10">
    <property type="entry name" value="Tetratricopeptide repeat domain"/>
    <property type="match status" value="1"/>
</dbReference>
<dbReference type="AlphaFoldDB" id="A0A4Q6XPX9"/>
<protein>
    <submittedName>
        <fullName evidence="2">Uncharacterized protein</fullName>
    </submittedName>
</protein>
<evidence type="ECO:0000313" key="3">
    <source>
        <dbReference type="Proteomes" id="UP000292855"/>
    </source>
</evidence>
<accession>A0A4Q6XPX9</accession>
<organism evidence="2 3">
    <name type="scientific">Sphingobacterium corticibacterium</name>
    <dbReference type="NCBI Taxonomy" id="2484746"/>
    <lineage>
        <taxon>Bacteria</taxon>
        <taxon>Pseudomonadati</taxon>
        <taxon>Bacteroidota</taxon>
        <taxon>Sphingobacteriia</taxon>
        <taxon>Sphingobacteriales</taxon>
        <taxon>Sphingobacteriaceae</taxon>
        <taxon>Sphingobacterium</taxon>
    </lineage>
</organism>
<evidence type="ECO:0000313" key="2">
    <source>
        <dbReference type="EMBL" id="RZF58196.1"/>
    </source>
</evidence>
<dbReference type="Pfam" id="PF14903">
    <property type="entry name" value="WG_beta_rep"/>
    <property type="match status" value="2"/>
</dbReference>
<dbReference type="InterPro" id="IPR011990">
    <property type="entry name" value="TPR-like_helical_dom_sf"/>
</dbReference>
<reference evidence="2 3" key="1">
    <citation type="submission" date="2019-02" db="EMBL/GenBank/DDBJ databases">
        <authorList>
            <person name="Li Y."/>
        </authorList>
    </citation>
    <scope>NUCLEOTIDE SEQUENCE [LARGE SCALE GENOMIC DNA]</scope>
    <source>
        <strain evidence="2 3">30C10-4-7</strain>
    </source>
</reference>
<proteinExistence type="predicted"/>
<comment type="caution">
    <text evidence="2">The sequence shown here is derived from an EMBL/GenBank/DDBJ whole genome shotgun (WGS) entry which is preliminary data.</text>
</comment>
<dbReference type="EMBL" id="SGIT01000005">
    <property type="protein sequence ID" value="RZF58196.1"/>
    <property type="molecule type" value="Genomic_DNA"/>
</dbReference>
<dbReference type="InterPro" id="IPR019734">
    <property type="entry name" value="TPR_rpt"/>
</dbReference>
<dbReference type="SUPFAM" id="SSF81901">
    <property type="entry name" value="HCP-like"/>
    <property type="match status" value="1"/>
</dbReference>
<evidence type="ECO:0000256" key="1">
    <source>
        <dbReference type="PROSITE-ProRule" id="PRU00339"/>
    </source>
</evidence>
<dbReference type="PANTHER" id="PTHR37841:SF1">
    <property type="entry name" value="DUF3298 DOMAIN-CONTAINING PROTEIN"/>
    <property type="match status" value="1"/>
</dbReference>
<keyword evidence="3" id="KW-1185">Reference proteome</keyword>
<sequence length="681" mass="78439">MHSELKAMAAQNPGMMNDPNFRQRLRHLEVDANREQQTLRDYRSGVHNANRQTLAQYAASNQRIDTYTKATGDVTDAVAGMVTGLLAERDRKNEQRRLQIQADINNYNAKRDALRSYHDEMTSERTTYTNGIEQDLEAKYDEVWKIMLSPLMYDTEIEDDNSSNVHAFKKAKLTYGFLNAYVIGHKGEYGLAADNGTVIYPPQFESIKSYDYDKENVRFIVNIYDKWGELDANGRIVEEVKYDGLWYTVDGQKIALMDNQWVITDKSGQVNKYPKNDLKGKQVLLSNLNDKGFNYTNNFYSYLYVLDFEKGIYSSHIQSRGKNLTKLTTYGLNTKESEYINGVYKNHYAYLFKKDNDWYKAEIHRYTTNTYTLTKMPNIFVIAVNNRYIEENTGPAQWGAINQNNEVIIPFEHKQLNDFVNGRALSEKGIYNESGSLIVSDKYSYLSDFDQGHALFHDKKSTGGIGYGLIDDEGNEVVRLSENRLSSAPKSIWYNLGSELSKESNPNKNLELAIYCYGKDDNPNSSGMSYYNAGKIYYHEAGKNYYPQALDYFLKASKSVIWNSIGNNTQHEPQGRFSIKMSELYNLRYIGFMYYRGQGTAESQTYANEYFEKLIRKGEQIIKDFSKKGSTVDVSSVYYPIGEAYEHLGNKKQAIKYYKRSKSSSANDRLQAIEDGRMYSF</sequence>
<dbReference type="PANTHER" id="PTHR37841">
    <property type="entry name" value="GLR2918 PROTEIN"/>
    <property type="match status" value="1"/>
</dbReference>